<evidence type="ECO:0000313" key="3">
    <source>
        <dbReference type="Proteomes" id="UP001221757"/>
    </source>
</evidence>
<keyword evidence="3" id="KW-1185">Reference proteome</keyword>
<dbReference type="SMART" id="SM00225">
    <property type="entry name" value="BTB"/>
    <property type="match status" value="1"/>
</dbReference>
<organism evidence="2 3">
    <name type="scientific">Mycena rosella</name>
    <name type="common">Pink bonnet</name>
    <name type="synonym">Agaricus rosellus</name>
    <dbReference type="NCBI Taxonomy" id="1033263"/>
    <lineage>
        <taxon>Eukaryota</taxon>
        <taxon>Fungi</taxon>
        <taxon>Dikarya</taxon>
        <taxon>Basidiomycota</taxon>
        <taxon>Agaricomycotina</taxon>
        <taxon>Agaricomycetes</taxon>
        <taxon>Agaricomycetidae</taxon>
        <taxon>Agaricales</taxon>
        <taxon>Marasmiineae</taxon>
        <taxon>Mycenaceae</taxon>
        <taxon>Mycena</taxon>
    </lineage>
</organism>
<name>A0AAD7GH68_MYCRO</name>
<evidence type="ECO:0000259" key="1">
    <source>
        <dbReference type="SMART" id="SM00225"/>
    </source>
</evidence>
<dbReference type="SUPFAM" id="SSF54695">
    <property type="entry name" value="POZ domain"/>
    <property type="match status" value="1"/>
</dbReference>
<dbReference type="InterPro" id="IPR000210">
    <property type="entry name" value="BTB/POZ_dom"/>
</dbReference>
<dbReference type="Gene3D" id="3.30.710.10">
    <property type="entry name" value="Potassium Channel Kv1.1, Chain A"/>
    <property type="match status" value="1"/>
</dbReference>
<dbReference type="EMBL" id="JARKIE010000041">
    <property type="protein sequence ID" value="KAJ7694563.1"/>
    <property type="molecule type" value="Genomic_DNA"/>
</dbReference>
<dbReference type="Pfam" id="PF00651">
    <property type="entry name" value="BTB"/>
    <property type="match status" value="1"/>
</dbReference>
<proteinExistence type="predicted"/>
<dbReference type="Proteomes" id="UP001221757">
    <property type="component" value="Unassembled WGS sequence"/>
</dbReference>
<protein>
    <recommendedName>
        <fullName evidence="1">BTB domain-containing protein</fullName>
    </recommendedName>
</protein>
<feature type="domain" description="BTB" evidence="1">
    <location>
        <begin position="10"/>
        <end position="120"/>
    </location>
</feature>
<reference evidence="2" key="1">
    <citation type="submission" date="2023-03" db="EMBL/GenBank/DDBJ databases">
        <title>Massive genome expansion in bonnet fungi (Mycena s.s.) driven by repeated elements and novel gene families across ecological guilds.</title>
        <authorList>
            <consortium name="Lawrence Berkeley National Laboratory"/>
            <person name="Harder C.B."/>
            <person name="Miyauchi S."/>
            <person name="Viragh M."/>
            <person name="Kuo A."/>
            <person name="Thoen E."/>
            <person name="Andreopoulos B."/>
            <person name="Lu D."/>
            <person name="Skrede I."/>
            <person name="Drula E."/>
            <person name="Henrissat B."/>
            <person name="Morin E."/>
            <person name="Kohler A."/>
            <person name="Barry K."/>
            <person name="LaButti K."/>
            <person name="Morin E."/>
            <person name="Salamov A."/>
            <person name="Lipzen A."/>
            <person name="Mereny Z."/>
            <person name="Hegedus B."/>
            <person name="Baldrian P."/>
            <person name="Stursova M."/>
            <person name="Weitz H."/>
            <person name="Taylor A."/>
            <person name="Grigoriev I.V."/>
            <person name="Nagy L.G."/>
            <person name="Martin F."/>
            <person name="Kauserud H."/>
        </authorList>
    </citation>
    <scope>NUCLEOTIDE SEQUENCE</scope>
    <source>
        <strain evidence="2">CBHHK067</strain>
    </source>
</reference>
<evidence type="ECO:0000313" key="2">
    <source>
        <dbReference type="EMBL" id="KAJ7694563.1"/>
    </source>
</evidence>
<accession>A0AAD7GH68</accession>
<comment type="caution">
    <text evidence="2">The sequence shown here is derived from an EMBL/GenBank/DDBJ whole genome shotgun (WGS) entry which is preliminary data.</text>
</comment>
<gene>
    <name evidence="2" type="ORF">B0H17DRAFT_1274796</name>
</gene>
<feature type="non-terminal residue" evidence="2">
    <location>
        <position position="308"/>
    </location>
</feature>
<dbReference type="InterPro" id="IPR011333">
    <property type="entry name" value="SKP1/BTB/POZ_sf"/>
</dbReference>
<dbReference type="AlphaFoldDB" id="A0AAD7GH68"/>
<sequence>KFEPLWFSLDAVVLRADTRIFRVFAAILKAQSSVFADMFTFPQPAAGAEIETMDGIPVIKLHENPDDLQFFLRAIFDSSFFMPLPAKPEFEHIVGILRLSHKYDVPYLRRRALEHLESIYPSSLAEYDSTPKGSSHYQNPSAAFAMLEVCVEVGALWLLPAAYHYLCQLPISSIISAPGWNSLAEKERTACLVGHSAQIQYFPEMHSYLSVETNEDCEDPMECNQVRLEIARDSLQDFDKSMMAPLDLGEYHLDEMHNSGVCKRCMKDSRSTYSIERYVFWDQLPAMFGLPVQGWVDLHEMRQVAFWG</sequence>